<gene>
    <name evidence="17" type="ORF">NP439_03880</name>
</gene>
<evidence type="ECO:0000313" key="18">
    <source>
        <dbReference type="Proteomes" id="UP001059773"/>
    </source>
</evidence>
<keyword evidence="9" id="KW-0547">Nucleotide-binding</keyword>
<dbReference type="InterPro" id="IPR022953">
    <property type="entry name" value="ATP_PFK"/>
</dbReference>
<evidence type="ECO:0000256" key="14">
    <source>
        <dbReference type="ARBA" id="ARBA00038478"/>
    </source>
</evidence>
<dbReference type="Proteomes" id="UP001059773">
    <property type="component" value="Chromosome"/>
</dbReference>
<keyword evidence="18" id="KW-1185">Reference proteome</keyword>
<dbReference type="PIRSF" id="PIRSF000532">
    <property type="entry name" value="ATP_PFK_prok"/>
    <property type="match status" value="1"/>
</dbReference>
<comment type="cofactor">
    <cofactor evidence="1">
        <name>Mg(2+)</name>
        <dbReference type="ChEBI" id="CHEBI:18420"/>
    </cofactor>
</comment>
<comment type="subcellular location">
    <subcellularLocation>
        <location evidence="3">Cytoplasm</location>
    </subcellularLocation>
</comment>
<evidence type="ECO:0000256" key="5">
    <source>
        <dbReference type="ARBA" id="ARBA00012055"/>
    </source>
</evidence>
<dbReference type="InterPro" id="IPR000023">
    <property type="entry name" value="Phosphofructokinase_dom"/>
</dbReference>
<evidence type="ECO:0000256" key="15">
    <source>
        <dbReference type="ARBA" id="ARBA00048070"/>
    </source>
</evidence>
<dbReference type="PRINTS" id="PR00476">
    <property type="entry name" value="PHFRCTKINASE"/>
</dbReference>
<accession>A0ABY5JUS3</accession>
<dbReference type="EC" id="2.7.1.11" evidence="5"/>
<comment type="pathway">
    <text evidence="4">Carbohydrate degradation; glycolysis; D-glyceraldehyde 3-phosphate and glycerone phosphate from D-glucose: step 3/4.</text>
</comment>
<evidence type="ECO:0000256" key="12">
    <source>
        <dbReference type="ARBA" id="ARBA00022842"/>
    </source>
</evidence>
<evidence type="ECO:0000256" key="1">
    <source>
        <dbReference type="ARBA" id="ARBA00001946"/>
    </source>
</evidence>
<comment type="catalytic activity">
    <reaction evidence="15">
        <text>beta-D-fructose 6-phosphate + ATP = beta-D-fructose 1,6-bisphosphate + ADP + H(+)</text>
        <dbReference type="Rhea" id="RHEA:16109"/>
        <dbReference type="ChEBI" id="CHEBI:15378"/>
        <dbReference type="ChEBI" id="CHEBI:30616"/>
        <dbReference type="ChEBI" id="CHEBI:32966"/>
        <dbReference type="ChEBI" id="CHEBI:57634"/>
        <dbReference type="ChEBI" id="CHEBI:456216"/>
        <dbReference type="EC" id="2.7.1.11"/>
    </reaction>
</comment>
<keyword evidence="13" id="KW-0324">Glycolysis</keyword>
<evidence type="ECO:0000256" key="9">
    <source>
        <dbReference type="ARBA" id="ARBA00022741"/>
    </source>
</evidence>
<keyword evidence="7" id="KW-0808">Transferase</keyword>
<comment type="similarity">
    <text evidence="14">Belongs to the phosphofructokinase type A (PFKA) family.</text>
</comment>
<evidence type="ECO:0000256" key="3">
    <source>
        <dbReference type="ARBA" id="ARBA00004496"/>
    </source>
</evidence>
<keyword evidence="6" id="KW-0963">Cytoplasm</keyword>
<comment type="function">
    <text evidence="2">Catalyzes the phosphorylation of D-fructose 6-phosphate to fructose 1,6-bisphosphate by ATP, the first committing step of glycolysis.</text>
</comment>
<dbReference type="InterPro" id="IPR035966">
    <property type="entry name" value="PKF_sf"/>
</dbReference>
<evidence type="ECO:0000256" key="11">
    <source>
        <dbReference type="ARBA" id="ARBA00022840"/>
    </source>
</evidence>
<keyword evidence="8" id="KW-0479">Metal-binding</keyword>
<protein>
    <recommendedName>
        <fullName evidence="5">6-phosphofructokinase</fullName>
        <ecNumber evidence="5">2.7.1.11</ecNumber>
    </recommendedName>
</protein>
<evidence type="ECO:0000256" key="8">
    <source>
        <dbReference type="ARBA" id="ARBA00022723"/>
    </source>
</evidence>
<name>A0ABY5JUS3_9BACI</name>
<evidence type="ECO:0000256" key="6">
    <source>
        <dbReference type="ARBA" id="ARBA00022490"/>
    </source>
</evidence>
<feature type="domain" description="Phosphofructokinase" evidence="16">
    <location>
        <begin position="3"/>
        <end position="280"/>
    </location>
</feature>
<dbReference type="SUPFAM" id="SSF53784">
    <property type="entry name" value="Phosphofructokinase"/>
    <property type="match status" value="1"/>
</dbReference>
<sequence length="330" mass="35905">MHRVALITSGGDGAGINSMIEMLARYEGIDLYGFHDGYDGILVNQPIHLTKTHCANHSLDGAHFLRTARSKLPFTKDGRQKIIQSLVEQEFECLIVCGGSGSQIAAKQIHEEGMNTLFIPMTVDNDVIGTDYTIGYDTALNHILNIIANIQNTATNMPGRIFMVEVLGGNVGNLALESALAGGCDLAIIPEYSSNREQIAKKVQAKLREKQSLIITCSESAYDSKDYQAGDQGVSFSIADSIEHLTGIRVRKTVVGFYIRAGHPSNRDAIIASKLGYFTAATILSKDFGKMIAIKKDAVITVDYKELDFSASTTNQENIDIAKNLNLLNS</sequence>
<dbReference type="PANTHER" id="PTHR13697:SF4">
    <property type="entry name" value="ATP-DEPENDENT 6-PHOSPHOFRUCTOKINASE"/>
    <property type="match status" value="1"/>
</dbReference>
<organism evidence="17 18">
    <name type="scientific">Oceanobacillus jeddahense</name>
    <dbReference type="NCBI Taxonomy" id="1462527"/>
    <lineage>
        <taxon>Bacteria</taxon>
        <taxon>Bacillati</taxon>
        <taxon>Bacillota</taxon>
        <taxon>Bacilli</taxon>
        <taxon>Bacillales</taxon>
        <taxon>Bacillaceae</taxon>
        <taxon>Oceanobacillus</taxon>
    </lineage>
</organism>
<dbReference type="Pfam" id="PF00365">
    <property type="entry name" value="PFK"/>
    <property type="match status" value="1"/>
</dbReference>
<dbReference type="EMBL" id="CP101914">
    <property type="protein sequence ID" value="UUI03841.1"/>
    <property type="molecule type" value="Genomic_DNA"/>
</dbReference>
<proteinExistence type="inferred from homology"/>
<keyword evidence="10" id="KW-0418">Kinase</keyword>
<evidence type="ECO:0000259" key="16">
    <source>
        <dbReference type="Pfam" id="PF00365"/>
    </source>
</evidence>
<evidence type="ECO:0000256" key="2">
    <source>
        <dbReference type="ARBA" id="ARBA00002659"/>
    </source>
</evidence>
<dbReference type="Gene3D" id="3.40.50.460">
    <property type="entry name" value="Phosphofructokinase domain"/>
    <property type="match status" value="1"/>
</dbReference>
<evidence type="ECO:0000256" key="7">
    <source>
        <dbReference type="ARBA" id="ARBA00022679"/>
    </source>
</evidence>
<dbReference type="PANTHER" id="PTHR13697">
    <property type="entry name" value="PHOSPHOFRUCTOKINASE"/>
    <property type="match status" value="1"/>
</dbReference>
<evidence type="ECO:0000256" key="4">
    <source>
        <dbReference type="ARBA" id="ARBA00004679"/>
    </source>
</evidence>
<evidence type="ECO:0000256" key="10">
    <source>
        <dbReference type="ARBA" id="ARBA00022777"/>
    </source>
</evidence>
<evidence type="ECO:0000256" key="13">
    <source>
        <dbReference type="ARBA" id="ARBA00023152"/>
    </source>
</evidence>
<evidence type="ECO:0000313" key="17">
    <source>
        <dbReference type="EMBL" id="UUI03841.1"/>
    </source>
</evidence>
<dbReference type="RefSeq" id="WP_256708857.1">
    <property type="nucleotide sequence ID" value="NZ_CP101914.1"/>
</dbReference>
<keyword evidence="12" id="KW-0460">Magnesium</keyword>
<keyword evidence="11" id="KW-0067">ATP-binding</keyword>
<dbReference type="InterPro" id="IPR012003">
    <property type="entry name" value="ATP_PFK_prok-type"/>
</dbReference>
<dbReference type="Gene3D" id="3.40.50.450">
    <property type="match status" value="1"/>
</dbReference>
<reference evidence="17" key="1">
    <citation type="submission" date="2022-07" db="EMBL/GenBank/DDBJ databases">
        <title>FELIX.</title>
        <authorList>
            <person name="Wan K.H."/>
            <person name="Park S."/>
            <person name="Lawrence Q."/>
            <person name="Eichenberger J.P."/>
            <person name="Booth B.W."/>
            <person name="Piaggio A.J."/>
            <person name="Chandler J.C."/>
            <person name="Franklin A.B."/>
            <person name="Celniker S.E."/>
        </authorList>
    </citation>
    <scope>NUCLEOTIDE SEQUENCE</scope>
    <source>
        <strain evidence="17">QA-1986 374</strain>
    </source>
</reference>